<dbReference type="EMBL" id="JAIZAY010000003">
    <property type="protein sequence ID" value="KAJ8045122.1"/>
    <property type="molecule type" value="Genomic_DNA"/>
</dbReference>
<proteinExistence type="predicted"/>
<name>A0A9Q1CGY1_HOLLE</name>
<accession>A0A9Q1CGY1</accession>
<evidence type="ECO:0000256" key="1">
    <source>
        <dbReference type="SAM" id="MobiDB-lite"/>
    </source>
</evidence>
<protein>
    <submittedName>
        <fullName evidence="3">Transmembrane protein 26</fullName>
    </submittedName>
</protein>
<organism evidence="3 4">
    <name type="scientific">Holothuria leucospilota</name>
    <name type="common">Black long sea cucumber</name>
    <name type="synonym">Mertensiothuria leucospilota</name>
    <dbReference type="NCBI Taxonomy" id="206669"/>
    <lineage>
        <taxon>Eukaryota</taxon>
        <taxon>Metazoa</taxon>
        <taxon>Echinodermata</taxon>
        <taxon>Eleutherozoa</taxon>
        <taxon>Echinozoa</taxon>
        <taxon>Holothuroidea</taxon>
        <taxon>Aspidochirotacea</taxon>
        <taxon>Aspidochirotida</taxon>
        <taxon>Holothuriidae</taxon>
        <taxon>Holothuria</taxon>
    </lineage>
</organism>
<dbReference type="OrthoDB" id="10042902at2759"/>
<feature type="region of interest" description="Disordered" evidence="1">
    <location>
        <begin position="339"/>
        <end position="369"/>
    </location>
</feature>
<dbReference type="PANTHER" id="PTHR22168">
    <property type="entry name" value="TMEM26 PROTEIN"/>
    <property type="match status" value="1"/>
</dbReference>
<feature type="transmembrane region" description="Helical" evidence="2">
    <location>
        <begin position="64"/>
        <end position="83"/>
    </location>
</feature>
<evidence type="ECO:0000256" key="2">
    <source>
        <dbReference type="SAM" id="Phobius"/>
    </source>
</evidence>
<feature type="transmembrane region" description="Helical" evidence="2">
    <location>
        <begin position="12"/>
        <end position="29"/>
    </location>
</feature>
<keyword evidence="4" id="KW-1185">Reference proteome</keyword>
<sequence length="396" mass="45224">MLFKTALKATTVRVAFMLHSLAAVFATVYTSQNSLYWFLSVAFIIMGMEMLITYTFNETGEWKWFVPAAFIYLAIVVPVIWFLELDQLDYRTTLQSSLGTTDICPVRISQEAFETYACFANKSLEDLQSSTGQNEEVYNLQVFFSTALQQTLMMVLILGRWMMPRGHLSRDQLSQLLLVYIGMAADMLEFSLETLKIEQIACHRNIFLSILCVWSWSLLQFTLGLTATKGPKRRAFGRVQRSATDERVRAERRRSRVEQFSRRHKTLGILLCGTEVWALLTSVLLQDGPFLVMRLYLIIAFKIIDQSMFFFTCKNALLLVLQFYRLFVVISESSKSHKKHQADHAHDDVEQGNVQNSQNGPRTNGKRTVGNGSVHIIELGNLDDSVTELPDGLAHR</sequence>
<keyword evidence="2" id="KW-0472">Membrane</keyword>
<keyword evidence="2" id="KW-1133">Transmembrane helix</keyword>
<dbReference type="InterPro" id="IPR019169">
    <property type="entry name" value="Transmembrane_26"/>
</dbReference>
<reference evidence="3" key="1">
    <citation type="submission" date="2021-10" db="EMBL/GenBank/DDBJ databases">
        <title>Tropical sea cucumber genome reveals ecological adaptation and Cuvierian tubules defense mechanism.</title>
        <authorList>
            <person name="Chen T."/>
        </authorList>
    </citation>
    <scope>NUCLEOTIDE SEQUENCE</scope>
    <source>
        <strain evidence="3">Nanhai2018</strain>
        <tissue evidence="3">Muscle</tissue>
    </source>
</reference>
<gene>
    <name evidence="3" type="ORF">HOLleu_08059</name>
</gene>
<feature type="transmembrane region" description="Helical" evidence="2">
    <location>
        <begin position="206"/>
        <end position="228"/>
    </location>
</feature>
<feature type="transmembrane region" description="Helical" evidence="2">
    <location>
        <begin position="142"/>
        <end position="161"/>
    </location>
</feature>
<keyword evidence="2 3" id="KW-0812">Transmembrane</keyword>
<comment type="caution">
    <text evidence="3">The sequence shown here is derived from an EMBL/GenBank/DDBJ whole genome shotgun (WGS) entry which is preliminary data.</text>
</comment>
<dbReference type="Pfam" id="PF09772">
    <property type="entry name" value="Tmem26"/>
    <property type="match status" value="1"/>
</dbReference>
<dbReference type="AlphaFoldDB" id="A0A9Q1CGY1"/>
<dbReference type="Proteomes" id="UP001152320">
    <property type="component" value="Chromosome 3"/>
</dbReference>
<evidence type="ECO:0000313" key="4">
    <source>
        <dbReference type="Proteomes" id="UP001152320"/>
    </source>
</evidence>
<dbReference type="PANTHER" id="PTHR22168:SF8">
    <property type="entry name" value="TRANSMEMBRANE PROTEIN 26"/>
    <property type="match status" value="1"/>
</dbReference>
<feature type="transmembrane region" description="Helical" evidence="2">
    <location>
        <begin position="35"/>
        <end position="52"/>
    </location>
</feature>
<feature type="compositionally biased region" description="Polar residues" evidence="1">
    <location>
        <begin position="352"/>
        <end position="362"/>
    </location>
</feature>
<evidence type="ECO:0000313" key="3">
    <source>
        <dbReference type="EMBL" id="KAJ8045122.1"/>
    </source>
</evidence>